<evidence type="ECO:0000313" key="2">
    <source>
        <dbReference type="Proteomes" id="UP000830158"/>
    </source>
</evidence>
<dbReference type="Proteomes" id="UP000830158">
    <property type="component" value="Chromosome"/>
</dbReference>
<dbReference type="EMBL" id="CP091196">
    <property type="protein sequence ID" value="UQS25418.1"/>
    <property type="molecule type" value="Genomic_DNA"/>
</dbReference>
<accession>A0ABY4NZH7</accession>
<evidence type="ECO:0000313" key="1">
    <source>
        <dbReference type="EMBL" id="UQS25418.1"/>
    </source>
</evidence>
<gene>
    <name evidence="1" type="ORF">L1857_22725</name>
</gene>
<organism evidence="1 2">
    <name type="scientific">Amycolatopsis thermalba</name>
    <dbReference type="NCBI Taxonomy" id="944492"/>
    <lineage>
        <taxon>Bacteria</taxon>
        <taxon>Bacillati</taxon>
        <taxon>Actinomycetota</taxon>
        <taxon>Actinomycetes</taxon>
        <taxon>Pseudonocardiales</taxon>
        <taxon>Pseudonocardiaceae</taxon>
        <taxon>Amycolatopsis</taxon>
    </lineage>
</organism>
<dbReference type="RefSeq" id="WP_094007618.1">
    <property type="nucleotide sequence ID" value="NZ_CP091196.1"/>
</dbReference>
<keyword evidence="2" id="KW-1185">Reference proteome</keyword>
<evidence type="ECO:0008006" key="3">
    <source>
        <dbReference type="Google" id="ProtNLM"/>
    </source>
</evidence>
<name>A0ABY4NZH7_9PSEU</name>
<reference evidence="1" key="1">
    <citation type="submission" date="2022-01" db="EMBL/GenBank/DDBJ databases">
        <title>PSI-footprinting approach for the identification of protein synthesis inhibitor producers.</title>
        <authorList>
            <person name="Handel F."/>
            <person name="Kulik A."/>
            <person name="Wex K.W."/>
            <person name="Berscheid A."/>
            <person name="Saur J.S."/>
            <person name="Winkler A."/>
            <person name="Wibberg D."/>
            <person name="Kalinowski J."/>
            <person name="Broetz-Oesterhelt H."/>
            <person name="Mast Y."/>
        </authorList>
    </citation>
    <scope>NUCLEOTIDE SEQUENCE</scope>
    <source>
        <strain evidence="1">KNN 49.3e</strain>
    </source>
</reference>
<sequence length="106" mass="10940">MTADFAADRIAAAVRSLPVIADLDSGHGEIATYLPGRRVAGVRIRPDEITIGVVSRYPATVAEIDAAVRAAVGAVDRPVRVAVMDIVLPAAAPAAPARVAVKEDQS</sequence>
<protein>
    <recommendedName>
        <fullName evidence="3">Asp23/Gls24 family envelope stress response protein</fullName>
    </recommendedName>
</protein>
<proteinExistence type="predicted"/>